<reference evidence="1" key="1">
    <citation type="submission" date="2013-05" db="EMBL/GenBank/DDBJ databases">
        <authorList>
            <person name="Yim A.K.Y."/>
            <person name="Chan T.F."/>
            <person name="Ji K.M."/>
            <person name="Liu X.Y."/>
            <person name="Zhou J.W."/>
            <person name="Li R.Q."/>
            <person name="Yang K.Y."/>
            <person name="Li J."/>
            <person name="Li M."/>
            <person name="Law P.T.W."/>
            <person name="Wu Y.L."/>
            <person name="Cai Z.L."/>
            <person name="Qin H."/>
            <person name="Bao Y."/>
            <person name="Leung R.K.K."/>
            <person name="Ng P.K.S."/>
            <person name="Zou J."/>
            <person name="Zhong X.J."/>
            <person name="Ran P.X."/>
            <person name="Zhong N.S."/>
            <person name="Liu Z.G."/>
            <person name="Tsui S.K.W."/>
        </authorList>
    </citation>
    <scope>NUCLEOTIDE SEQUENCE</scope>
    <source>
        <strain evidence="1">Derf</strain>
        <tissue evidence="1">Whole organism</tissue>
    </source>
</reference>
<protein>
    <submittedName>
        <fullName evidence="1">Uncharacterized protein</fullName>
    </submittedName>
</protein>
<evidence type="ECO:0000313" key="2">
    <source>
        <dbReference type="Proteomes" id="UP000790347"/>
    </source>
</evidence>
<organism evidence="1 2">
    <name type="scientific">Dermatophagoides farinae</name>
    <name type="common">American house dust mite</name>
    <dbReference type="NCBI Taxonomy" id="6954"/>
    <lineage>
        <taxon>Eukaryota</taxon>
        <taxon>Metazoa</taxon>
        <taxon>Ecdysozoa</taxon>
        <taxon>Arthropoda</taxon>
        <taxon>Chelicerata</taxon>
        <taxon>Arachnida</taxon>
        <taxon>Acari</taxon>
        <taxon>Acariformes</taxon>
        <taxon>Sarcoptiformes</taxon>
        <taxon>Astigmata</taxon>
        <taxon>Psoroptidia</taxon>
        <taxon>Analgoidea</taxon>
        <taxon>Pyroglyphidae</taxon>
        <taxon>Dermatophagoidinae</taxon>
        <taxon>Dermatophagoides</taxon>
    </lineage>
</organism>
<gene>
    <name evidence="1" type="ORF">DERF_014719</name>
</gene>
<accession>A0A922HMY7</accession>
<keyword evidence="2" id="KW-1185">Reference proteome</keyword>
<evidence type="ECO:0000313" key="1">
    <source>
        <dbReference type="EMBL" id="KAH9493995.1"/>
    </source>
</evidence>
<dbReference type="AlphaFoldDB" id="A0A922HMY7"/>
<name>A0A922HMY7_DERFA</name>
<dbReference type="EMBL" id="ASGP02000008">
    <property type="protein sequence ID" value="KAH9493995.1"/>
    <property type="molecule type" value="Genomic_DNA"/>
</dbReference>
<reference evidence="1" key="2">
    <citation type="journal article" date="2022" name="Res Sq">
        <title>Comparative Genomics Reveals Insights into the Divergent Evolution of Astigmatic Mites and Household Pest Adaptations.</title>
        <authorList>
            <person name="Xiong Q."/>
            <person name="Wan A.T.-Y."/>
            <person name="Liu X.-Y."/>
            <person name="Fung C.S.-H."/>
            <person name="Xiao X."/>
            <person name="Malainual N."/>
            <person name="Hou J."/>
            <person name="Wang L."/>
            <person name="Wang M."/>
            <person name="Yang K."/>
            <person name="Cui Y."/>
            <person name="Leung E."/>
            <person name="Nong W."/>
            <person name="Shin S.-K."/>
            <person name="Au S."/>
            <person name="Jeong K.Y."/>
            <person name="Chew F.T."/>
            <person name="Hui J."/>
            <person name="Leung T.F."/>
            <person name="Tungtrongchitr A."/>
            <person name="Zhong N."/>
            <person name="Liu Z."/>
            <person name="Tsui S."/>
        </authorList>
    </citation>
    <scope>NUCLEOTIDE SEQUENCE</scope>
    <source>
        <strain evidence="1">Derf</strain>
        <tissue evidence="1">Whole organism</tissue>
    </source>
</reference>
<sequence length="78" mass="8806">MSLKSYYWLSDKRICIPLAIQNGIAVRHPLQTNSSSATGSLQYGHGFELMHNSCRSSSWLDNRFSEEADFTSSCFINV</sequence>
<proteinExistence type="predicted"/>
<dbReference type="Proteomes" id="UP000790347">
    <property type="component" value="Unassembled WGS sequence"/>
</dbReference>
<comment type="caution">
    <text evidence="1">The sequence shown here is derived from an EMBL/GenBank/DDBJ whole genome shotgun (WGS) entry which is preliminary data.</text>
</comment>